<proteinExistence type="predicted"/>
<accession>A0ABU5QMV1</accession>
<comment type="caution">
    <text evidence="1">The sequence shown here is derived from an EMBL/GenBank/DDBJ whole genome shotgun (WGS) entry which is preliminary data.</text>
</comment>
<dbReference type="EMBL" id="JAYFUL010000012">
    <property type="protein sequence ID" value="MEA5258069.1"/>
    <property type="molecule type" value="Genomic_DNA"/>
</dbReference>
<dbReference type="PROSITE" id="PS51257">
    <property type="entry name" value="PROKAR_LIPOPROTEIN"/>
    <property type="match status" value="1"/>
</dbReference>
<evidence type="ECO:0000313" key="2">
    <source>
        <dbReference type="Proteomes" id="UP001304671"/>
    </source>
</evidence>
<evidence type="ECO:0000313" key="1">
    <source>
        <dbReference type="EMBL" id="MEA5258069.1"/>
    </source>
</evidence>
<reference evidence="1 2" key="1">
    <citation type="submission" date="2023-12" db="EMBL/GenBank/DDBJ databases">
        <title>Novel species of the genus Arcicella isolated from rivers.</title>
        <authorList>
            <person name="Lu H."/>
        </authorList>
    </citation>
    <scope>NUCLEOTIDE SEQUENCE [LARGE SCALE GENOMIC DNA]</scope>
    <source>
        <strain evidence="1 2">LMG 21963</strain>
    </source>
</reference>
<protein>
    <submittedName>
        <fullName evidence="1">Uncharacterized protein</fullName>
    </submittedName>
</protein>
<keyword evidence="2" id="KW-1185">Reference proteome</keyword>
<gene>
    <name evidence="1" type="ORF">VB264_09755</name>
</gene>
<dbReference type="RefSeq" id="WP_323248896.1">
    <property type="nucleotide sequence ID" value="NZ_JAYFUL010000012.1"/>
</dbReference>
<organism evidence="1 2">
    <name type="scientific">Arcicella aquatica</name>
    <dbReference type="NCBI Taxonomy" id="217141"/>
    <lineage>
        <taxon>Bacteria</taxon>
        <taxon>Pseudomonadati</taxon>
        <taxon>Bacteroidota</taxon>
        <taxon>Cytophagia</taxon>
        <taxon>Cytophagales</taxon>
        <taxon>Flectobacillaceae</taxon>
        <taxon>Arcicella</taxon>
    </lineage>
</organism>
<name>A0ABU5QMV1_9BACT</name>
<sequence length="131" mass="15089">MKKILLPILMLPFVFACSKSEEDKQKKMIEEVMAVHDEVMPKMDEIMILKGQLDSVAKVSPDSLKAKDLYVALDSADVQMMNWMEKYNPEEVKGKSEEVVVKYYEEEKNKIVKVKELTNASIEEAKAFLKK</sequence>
<dbReference type="Proteomes" id="UP001304671">
    <property type="component" value="Unassembled WGS sequence"/>
</dbReference>